<keyword evidence="5" id="KW-0472">Membrane</keyword>
<evidence type="ECO:0000256" key="4">
    <source>
        <dbReference type="SAM" id="MobiDB-lite"/>
    </source>
</evidence>
<dbReference type="Gene3D" id="1.10.287.470">
    <property type="entry name" value="Helix hairpin bin"/>
    <property type="match status" value="1"/>
</dbReference>
<evidence type="ECO:0000259" key="6">
    <source>
        <dbReference type="Pfam" id="PF25917"/>
    </source>
</evidence>
<dbReference type="OrthoDB" id="9809068at2"/>
<dbReference type="Pfam" id="PF25917">
    <property type="entry name" value="BSH_RND"/>
    <property type="match status" value="1"/>
</dbReference>
<dbReference type="GO" id="GO:1990281">
    <property type="term" value="C:efflux pump complex"/>
    <property type="evidence" value="ECO:0007669"/>
    <property type="project" value="TreeGrafter"/>
</dbReference>
<dbReference type="InterPro" id="IPR058625">
    <property type="entry name" value="MdtA-like_BSH"/>
</dbReference>
<dbReference type="Proteomes" id="UP000076586">
    <property type="component" value="Unassembled WGS sequence"/>
</dbReference>
<proteinExistence type="inferred from homology"/>
<evidence type="ECO:0000259" key="8">
    <source>
        <dbReference type="Pfam" id="PF25990"/>
    </source>
</evidence>
<feature type="domain" description="Multidrug resistance protein MdtA-like barrel-sandwich hybrid" evidence="6">
    <location>
        <begin position="60"/>
        <end position="198"/>
    </location>
</feature>
<comment type="similarity">
    <text evidence="2">Belongs to the membrane fusion protein (MFP) (TC 8.A.1) family.</text>
</comment>
<accession>A0A161LWI3</accession>
<reference evidence="10" key="2">
    <citation type="journal article" date="2017" name="Genome Announc.">
        <title>Draft genome sequence of Paludibacter jiangxiensis NM7(T), a propionate-producing fermentative bacterium.</title>
        <authorList>
            <person name="Qiu Y.-L."/>
            <person name="Tourlousse D.M."/>
            <person name="Matsuura N."/>
            <person name="Ohashi A."/>
            <person name="Sekiguchi Y."/>
        </authorList>
    </citation>
    <scope>NUCLEOTIDE SEQUENCE [LARGE SCALE GENOMIC DNA]</scope>
    <source>
        <strain evidence="10">NM7</strain>
    </source>
</reference>
<feature type="transmembrane region" description="Helical" evidence="5">
    <location>
        <begin position="7"/>
        <end position="24"/>
    </location>
</feature>
<dbReference type="InterPro" id="IPR058636">
    <property type="entry name" value="Beta-barrel_YknX"/>
</dbReference>
<evidence type="ECO:0000313" key="9">
    <source>
        <dbReference type="EMBL" id="GAT63522.1"/>
    </source>
</evidence>
<keyword evidence="5" id="KW-0812">Transmembrane</keyword>
<dbReference type="EMBL" id="BDCR01000004">
    <property type="protein sequence ID" value="GAT63522.1"/>
    <property type="molecule type" value="Genomic_DNA"/>
</dbReference>
<dbReference type="Pfam" id="PF25967">
    <property type="entry name" value="RND-MFP_C"/>
    <property type="match status" value="1"/>
</dbReference>
<dbReference type="InterPro" id="IPR006143">
    <property type="entry name" value="RND_pump_MFP"/>
</dbReference>
<dbReference type="PANTHER" id="PTHR30469:SF33">
    <property type="entry name" value="SLR1207 PROTEIN"/>
    <property type="match status" value="1"/>
</dbReference>
<dbReference type="PANTHER" id="PTHR30469">
    <property type="entry name" value="MULTIDRUG RESISTANCE PROTEIN MDTA"/>
    <property type="match status" value="1"/>
</dbReference>
<dbReference type="Pfam" id="PF25990">
    <property type="entry name" value="Beta-barrel_YknX"/>
    <property type="match status" value="1"/>
</dbReference>
<sequence>MNKRTKIWIGIAAILVLILIGFFTCKKEKQQPSVPETAKVAMGTISASVTATGTVSPIKTITVGTQVSGTISKIYVDYNSVVKRGQVLAEIDKTVLNSTYESALTDLNVNKTQMDYQEKNFNRIKDLYAKQAVSKTDYETAEYNYNTAKLNYKRSQSDVIKAKTNLNYATIVSPIDGIVLSRAVDEGQTVAASFNTPTLFTITNNLNEMQVLANVDEADIGQVKEGQKVSFTVDAFPNDVFSGVVTQVRLEATTTSNVVTYKVVIKASNPDLKLKPGLTASVNIYTMEKNDVLVIPNKALNYSPTGKRVNKTGGSEKQVWIKQPNGSKAVKIMIGSTDATHTEVLSGLKAGDEVIVGEKMAITMPGAEAKSEGASPFMPKRPGSESRRPKTAN</sequence>
<dbReference type="RefSeq" id="WP_068704830.1">
    <property type="nucleotide sequence ID" value="NZ_BDCR01000004.1"/>
</dbReference>
<name>A0A161LWI3_9BACT</name>
<keyword evidence="10" id="KW-1185">Reference proteome</keyword>
<keyword evidence="3" id="KW-0813">Transport</keyword>
<evidence type="ECO:0000256" key="3">
    <source>
        <dbReference type="ARBA" id="ARBA00022448"/>
    </source>
</evidence>
<evidence type="ECO:0000256" key="2">
    <source>
        <dbReference type="ARBA" id="ARBA00009477"/>
    </source>
</evidence>
<dbReference type="SUPFAM" id="SSF111369">
    <property type="entry name" value="HlyD-like secretion proteins"/>
    <property type="match status" value="1"/>
</dbReference>
<dbReference type="AlphaFoldDB" id="A0A161LWI3"/>
<evidence type="ECO:0000256" key="1">
    <source>
        <dbReference type="ARBA" id="ARBA00004196"/>
    </source>
</evidence>
<feature type="domain" description="YknX-like beta-barrel" evidence="8">
    <location>
        <begin position="209"/>
        <end position="284"/>
    </location>
</feature>
<dbReference type="Gene3D" id="2.40.420.20">
    <property type="match status" value="1"/>
</dbReference>
<feature type="compositionally biased region" description="Basic and acidic residues" evidence="4">
    <location>
        <begin position="382"/>
        <end position="393"/>
    </location>
</feature>
<gene>
    <name evidence="9" type="ORF">PJIAN_460</name>
</gene>
<evidence type="ECO:0000259" key="7">
    <source>
        <dbReference type="Pfam" id="PF25967"/>
    </source>
</evidence>
<dbReference type="Gene3D" id="2.40.30.170">
    <property type="match status" value="1"/>
</dbReference>
<dbReference type="STRING" id="681398.PJIAN_460"/>
<dbReference type="GO" id="GO:0015562">
    <property type="term" value="F:efflux transmembrane transporter activity"/>
    <property type="evidence" value="ECO:0007669"/>
    <property type="project" value="InterPro"/>
</dbReference>
<keyword evidence="5" id="KW-1133">Transmembrane helix</keyword>
<dbReference type="Gene3D" id="2.40.50.100">
    <property type="match status" value="1"/>
</dbReference>
<dbReference type="InterPro" id="IPR058627">
    <property type="entry name" value="MdtA-like_C"/>
</dbReference>
<reference evidence="10" key="1">
    <citation type="submission" date="2016-04" db="EMBL/GenBank/DDBJ databases">
        <title>Draft genome sequence of Paludibacter jiangxiensis strain NM7.</title>
        <authorList>
            <person name="Qiu Y."/>
            <person name="Matsuura N."/>
            <person name="Ohashi A."/>
            <person name="Tourlousse M.D."/>
            <person name="Sekiguchi Y."/>
        </authorList>
    </citation>
    <scope>NUCLEOTIDE SEQUENCE [LARGE SCALE GENOMIC DNA]</scope>
    <source>
        <strain evidence="10">NM7</strain>
    </source>
</reference>
<evidence type="ECO:0000256" key="5">
    <source>
        <dbReference type="SAM" id="Phobius"/>
    </source>
</evidence>
<evidence type="ECO:0000313" key="10">
    <source>
        <dbReference type="Proteomes" id="UP000076586"/>
    </source>
</evidence>
<comment type="subcellular location">
    <subcellularLocation>
        <location evidence="1">Cell envelope</location>
    </subcellularLocation>
</comment>
<organism evidence="9 10">
    <name type="scientific">Paludibacter jiangxiensis</name>
    <dbReference type="NCBI Taxonomy" id="681398"/>
    <lineage>
        <taxon>Bacteria</taxon>
        <taxon>Pseudomonadati</taxon>
        <taxon>Bacteroidota</taxon>
        <taxon>Bacteroidia</taxon>
        <taxon>Bacteroidales</taxon>
        <taxon>Paludibacteraceae</taxon>
        <taxon>Paludibacter</taxon>
    </lineage>
</organism>
<comment type="caution">
    <text evidence="9">The sequence shown here is derived from an EMBL/GenBank/DDBJ whole genome shotgun (WGS) entry which is preliminary data.</text>
</comment>
<feature type="region of interest" description="Disordered" evidence="4">
    <location>
        <begin position="366"/>
        <end position="393"/>
    </location>
</feature>
<dbReference type="NCBIfam" id="TIGR01730">
    <property type="entry name" value="RND_mfp"/>
    <property type="match status" value="1"/>
</dbReference>
<feature type="domain" description="Multidrug resistance protein MdtA-like C-terminal permuted SH3" evidence="7">
    <location>
        <begin position="291"/>
        <end position="358"/>
    </location>
</feature>
<protein>
    <submittedName>
        <fullName evidence="9">HlyD family secretion protein</fullName>
    </submittedName>
</protein>